<organism evidence="2">
    <name type="scientific">Promethearchaeum syntrophicum</name>
    <dbReference type="NCBI Taxonomy" id="2594042"/>
    <lineage>
        <taxon>Archaea</taxon>
        <taxon>Promethearchaeati</taxon>
        <taxon>Promethearchaeota</taxon>
        <taxon>Promethearchaeia</taxon>
        <taxon>Promethearchaeales</taxon>
        <taxon>Promethearchaeaceae</taxon>
        <taxon>Promethearchaeum</taxon>
    </lineage>
</organism>
<dbReference type="AlphaFoldDB" id="A0A5B9DAE5"/>
<reference evidence="2" key="1">
    <citation type="journal article" date="2020" name="Nature">
        <title>Isolation of an archaeon at the prokaryote-eukaryote interface.</title>
        <authorList>
            <person name="Imachi H."/>
            <person name="Nobu M.K."/>
            <person name="Nakahara N."/>
            <person name="Morono Y."/>
            <person name="Ogawara M."/>
            <person name="Takaki Y."/>
            <person name="Takano Y."/>
            <person name="Uematsu K."/>
            <person name="Ikuta T."/>
            <person name="Ito M."/>
            <person name="Matsui Y."/>
            <person name="Miyazaki M."/>
            <person name="Murata K."/>
            <person name="Saito Y."/>
            <person name="Sakai S."/>
            <person name="Song C."/>
            <person name="Tasumi E."/>
            <person name="Yamanaka Y."/>
            <person name="Yamaguchi T."/>
            <person name="Kamagata Y."/>
            <person name="Tamaki H."/>
            <person name="Takai K."/>
        </authorList>
    </citation>
    <scope>NUCLEOTIDE SEQUENCE [LARGE SCALE GENOMIC DNA]</scope>
    <source>
        <strain evidence="2">MK-D1</strain>
    </source>
</reference>
<evidence type="ECO:0000259" key="1">
    <source>
        <dbReference type="PROSITE" id="PS50157"/>
    </source>
</evidence>
<sequence length="485" mass="57504">MATKDQKTILINKIHLNTVIQLDIEEFLNLKSILSPLIIFRIDDPTKIIVNGQNLFSQFKEFGYFIFLHDNCANISNHFGYTTLHELEEDYELFLYNKKLFSNFKDYSIAKRLNIKDSGLIIGFLQSEFSQSIFHLTLAKLNKYYEQSIDAIKGGFMLIEDWKNAQILGIKNIEIFVAFKETDFFEKLPKNFSDSSLKEVYRAYNQAKELGFSRKDDFEKSRIFGQINYLQYRDFLLFYKNYQSKKLDVDDFKVYIAGSELGYPNAKSYFLAQDQGLKNYQEFRMFIAKKERMNTPGKREIVKRVSDKIPKTENKIKQIFSDIVLAKKSKNWNDLIRFSYIRVELGIEMLYMSLNWALPPRDHKYNNFIKKFPVLNIKKFNKVRDIRNQVVHENLDVSEGIACEVEIFLEEFYQELLKIKVEYLNKFLVNKNTKIDFNNSSNSEDYLDWKKIAKKQSKRFQCRICNRKFKTKEGVLTHLTAKHAK</sequence>
<name>A0A5B9DAE5_9ARCH</name>
<dbReference type="SMART" id="SM00355">
    <property type="entry name" value="ZnF_C2H2"/>
    <property type="match status" value="1"/>
</dbReference>
<evidence type="ECO:0000313" key="2">
    <source>
        <dbReference type="EMBL" id="QEE15971.1"/>
    </source>
</evidence>
<gene>
    <name evidence="2" type="ORF">DSAG12_01799</name>
</gene>
<dbReference type="PROSITE" id="PS50157">
    <property type="entry name" value="ZINC_FINGER_C2H2_2"/>
    <property type="match status" value="1"/>
</dbReference>
<dbReference type="OrthoDB" id="209593at2157"/>
<protein>
    <recommendedName>
        <fullName evidence="1">C2H2-type domain-containing protein</fullName>
    </recommendedName>
</protein>
<feature type="domain" description="C2H2-type" evidence="1">
    <location>
        <begin position="460"/>
        <end position="485"/>
    </location>
</feature>
<dbReference type="PROSITE" id="PS00028">
    <property type="entry name" value="ZINC_FINGER_C2H2_1"/>
    <property type="match status" value="1"/>
</dbReference>
<proteinExistence type="predicted"/>
<dbReference type="InterPro" id="IPR013087">
    <property type="entry name" value="Znf_C2H2_type"/>
</dbReference>
<accession>A0A5B9DAE5</accession>
<dbReference type="EMBL" id="CP042905">
    <property type="protein sequence ID" value="QEE15971.1"/>
    <property type="molecule type" value="Genomic_DNA"/>
</dbReference>